<organism evidence="1 2">
    <name type="scientific">Edaphobacter modestus</name>
    <dbReference type="NCBI Taxonomy" id="388466"/>
    <lineage>
        <taxon>Bacteria</taxon>
        <taxon>Pseudomonadati</taxon>
        <taxon>Acidobacteriota</taxon>
        <taxon>Terriglobia</taxon>
        <taxon>Terriglobales</taxon>
        <taxon>Acidobacteriaceae</taxon>
        <taxon>Edaphobacter</taxon>
    </lineage>
</organism>
<gene>
    <name evidence="1" type="ORF">BDD14_6565</name>
</gene>
<dbReference type="AlphaFoldDB" id="A0A4Q7Y0A6"/>
<accession>A0A4Q7Y0A6</accession>
<evidence type="ECO:0000313" key="2">
    <source>
        <dbReference type="Proteomes" id="UP000292958"/>
    </source>
</evidence>
<comment type="caution">
    <text evidence="1">The sequence shown here is derived from an EMBL/GenBank/DDBJ whole genome shotgun (WGS) entry which is preliminary data.</text>
</comment>
<name>A0A4Q7Y0A6_9BACT</name>
<dbReference type="Proteomes" id="UP000292958">
    <property type="component" value="Unassembled WGS sequence"/>
</dbReference>
<dbReference type="EMBL" id="SHKW01000008">
    <property type="protein sequence ID" value="RZU28979.1"/>
    <property type="molecule type" value="Genomic_DNA"/>
</dbReference>
<dbReference type="RefSeq" id="WP_165420457.1">
    <property type="nucleotide sequence ID" value="NZ_SHKW01000008.1"/>
</dbReference>
<sequence length="250" mass="27715">MVLTAPAGYGITTIMVSQALRIVDGGIGPAFMLREGAEVNEGEVGFAASLFPDVDCYLIVDQARDQLANIQNAMAQRRLAKNNTLFIINVRRNEWLSPKIRFNAKEFEIEPLSDTEINRLLDFLGAEDSLDKLAELDREFQFKIVKDKHEKQLVAMREAMAGEGVGFDSIIEGEYPSIDEENSPSVSRDLYLLVCCFYQHGMLIRRVSGPCSSPARTHAVAPDFLRPRAFPPGHAMFPGGNEHSPGHCMG</sequence>
<evidence type="ECO:0000313" key="1">
    <source>
        <dbReference type="EMBL" id="RZU28979.1"/>
    </source>
</evidence>
<reference evidence="1 2" key="1">
    <citation type="submission" date="2019-02" db="EMBL/GenBank/DDBJ databases">
        <title>Genomic Encyclopedia of Archaeal and Bacterial Type Strains, Phase II (KMG-II): from individual species to whole genera.</title>
        <authorList>
            <person name="Goeker M."/>
        </authorList>
    </citation>
    <scope>NUCLEOTIDE SEQUENCE [LARGE SCALE GENOMIC DNA]</scope>
    <source>
        <strain evidence="1 2">DSM 18101</strain>
    </source>
</reference>
<proteinExistence type="predicted"/>
<protein>
    <submittedName>
        <fullName evidence="1">Uncharacterized protein</fullName>
    </submittedName>
</protein>
<keyword evidence="2" id="KW-1185">Reference proteome</keyword>